<evidence type="ECO:0000256" key="1">
    <source>
        <dbReference type="ARBA" id="ARBA00022603"/>
    </source>
</evidence>
<dbReference type="PANTHER" id="PTHR47739:SF1">
    <property type="entry name" value="TRNA1(VAL) (ADENINE(37)-N6)-METHYLTRANSFERASE"/>
    <property type="match status" value="1"/>
</dbReference>
<dbReference type="PANTHER" id="PTHR47739">
    <property type="entry name" value="TRNA1(VAL) (ADENINE(37)-N6)-METHYLTRANSFERASE"/>
    <property type="match status" value="1"/>
</dbReference>
<keyword evidence="2" id="KW-0949">S-adenosyl-L-methionine</keyword>
<dbReference type="GO" id="GO:0032259">
    <property type="term" value="P:methylation"/>
    <property type="evidence" value="ECO:0007669"/>
    <property type="project" value="UniProtKB-KW"/>
</dbReference>
<dbReference type="EMBL" id="JBBYXI010000002">
    <property type="protein sequence ID" value="MEN3930393.1"/>
    <property type="molecule type" value="Genomic_DNA"/>
</dbReference>
<evidence type="ECO:0000256" key="2">
    <source>
        <dbReference type="ARBA" id="ARBA00022691"/>
    </source>
</evidence>
<dbReference type="Proteomes" id="UP001418637">
    <property type="component" value="Unassembled WGS sequence"/>
</dbReference>
<dbReference type="InterPro" id="IPR007848">
    <property type="entry name" value="Small_mtfrase_dom"/>
</dbReference>
<accession>A0ABV0BHE9</accession>
<evidence type="ECO:0000259" key="3">
    <source>
        <dbReference type="Pfam" id="PF05175"/>
    </source>
</evidence>
<dbReference type="InterPro" id="IPR002052">
    <property type="entry name" value="DNA_methylase_N6_adenine_CS"/>
</dbReference>
<name>A0ABV0BHE9_9HYPH</name>
<protein>
    <submittedName>
        <fullName evidence="4">Methyltransferase</fullName>
    </submittedName>
</protein>
<dbReference type="Gene3D" id="3.40.50.150">
    <property type="entry name" value="Vaccinia Virus protein VP39"/>
    <property type="match status" value="1"/>
</dbReference>
<dbReference type="SUPFAM" id="SSF53335">
    <property type="entry name" value="S-adenosyl-L-methionine-dependent methyltransferases"/>
    <property type="match status" value="1"/>
</dbReference>
<evidence type="ECO:0000313" key="5">
    <source>
        <dbReference type="Proteomes" id="UP001418637"/>
    </source>
</evidence>
<proteinExistence type="predicted"/>
<keyword evidence="1 4" id="KW-0489">Methyltransferase</keyword>
<comment type="caution">
    <text evidence="4">The sequence shown here is derived from an EMBL/GenBank/DDBJ whole genome shotgun (WGS) entry which is preliminary data.</text>
</comment>
<dbReference type="InterPro" id="IPR029063">
    <property type="entry name" value="SAM-dependent_MTases_sf"/>
</dbReference>
<gene>
    <name evidence="4" type="ORF">WJT86_04860</name>
</gene>
<dbReference type="PROSITE" id="PS00092">
    <property type="entry name" value="N6_MTASE"/>
    <property type="match status" value="1"/>
</dbReference>
<sequence>MTEVTHDQLLGERLQLTQLPRGHRVGTDAVLLAAMTADINATDIVDVGAATGAIGLMLGLKNTKAHLVFIEQDKQLAELCLKNVSQNGFSERAEVINADIFDKNSLKALGIKAGIADLVVTNPPFVEEGEVRLSPDIAKQKAHALPKGGLDLWIKAAAYLLRAKGTMALIQRADKLLECLEAFPKDFGAFRIRMIHPREGEAAVRVVIRAIKGRKSPTIIEAPLYLHGSDGKFTLEAEVMHRGDWSAQ</sequence>
<dbReference type="InterPro" id="IPR050210">
    <property type="entry name" value="tRNA_Adenine-N(6)_MTase"/>
</dbReference>
<organism evidence="4 5">
    <name type="scientific">Hohaiivirga grylli</name>
    <dbReference type="NCBI Taxonomy" id="3133970"/>
    <lineage>
        <taxon>Bacteria</taxon>
        <taxon>Pseudomonadati</taxon>
        <taxon>Pseudomonadota</taxon>
        <taxon>Alphaproteobacteria</taxon>
        <taxon>Hyphomicrobiales</taxon>
        <taxon>Methylobacteriaceae</taxon>
        <taxon>Hohaiivirga</taxon>
    </lineage>
</organism>
<dbReference type="GO" id="GO:0008168">
    <property type="term" value="F:methyltransferase activity"/>
    <property type="evidence" value="ECO:0007669"/>
    <property type="project" value="UniProtKB-KW"/>
</dbReference>
<feature type="domain" description="Methyltransferase small" evidence="3">
    <location>
        <begin position="29"/>
        <end position="156"/>
    </location>
</feature>
<dbReference type="RefSeq" id="WP_346336404.1">
    <property type="nucleotide sequence ID" value="NZ_JBBYXI010000002.1"/>
</dbReference>
<dbReference type="Pfam" id="PF05175">
    <property type="entry name" value="MTS"/>
    <property type="match status" value="1"/>
</dbReference>
<dbReference type="CDD" id="cd02440">
    <property type="entry name" value="AdoMet_MTases"/>
    <property type="match status" value="1"/>
</dbReference>
<keyword evidence="1 4" id="KW-0808">Transferase</keyword>
<keyword evidence="5" id="KW-1185">Reference proteome</keyword>
<reference evidence="4 5" key="1">
    <citation type="submission" date="2024-04" db="EMBL/GenBank/DDBJ databases">
        <title>A novel species isolated from cricket.</title>
        <authorList>
            <person name="Wang H.-C."/>
        </authorList>
    </citation>
    <scope>NUCLEOTIDE SEQUENCE [LARGE SCALE GENOMIC DNA]</scope>
    <source>
        <strain evidence="4 5">WL0021</strain>
    </source>
</reference>
<evidence type="ECO:0000313" key="4">
    <source>
        <dbReference type="EMBL" id="MEN3930393.1"/>
    </source>
</evidence>